<dbReference type="AlphaFoldDB" id="A0A8H6LZT2"/>
<evidence type="ECO:0000259" key="1">
    <source>
        <dbReference type="Pfam" id="PF17667"/>
    </source>
</evidence>
<comment type="caution">
    <text evidence="2">The sequence shown here is derived from an EMBL/GenBank/DDBJ whole genome shotgun (WGS) entry which is preliminary data.</text>
</comment>
<dbReference type="OrthoDB" id="5584477at2759"/>
<evidence type="ECO:0000313" key="2">
    <source>
        <dbReference type="EMBL" id="KAF6747081.1"/>
    </source>
</evidence>
<dbReference type="EMBL" id="JACGCI010000085">
    <property type="protein sequence ID" value="KAF6747081.1"/>
    <property type="molecule type" value="Genomic_DNA"/>
</dbReference>
<keyword evidence="3" id="KW-1185">Reference proteome</keyword>
<accession>A0A8H6LZT2</accession>
<dbReference type="InterPro" id="IPR040976">
    <property type="entry name" value="Pkinase_fungal"/>
</dbReference>
<reference evidence="2 3" key="1">
    <citation type="submission" date="2020-07" db="EMBL/GenBank/DDBJ databases">
        <title>Comparative genomics of pyrophilous fungi reveals a link between fire events and developmental genes.</title>
        <authorList>
            <consortium name="DOE Joint Genome Institute"/>
            <person name="Steindorff A.S."/>
            <person name="Carver A."/>
            <person name="Calhoun S."/>
            <person name="Stillman K."/>
            <person name="Liu H."/>
            <person name="Lipzen A."/>
            <person name="Pangilinan J."/>
            <person name="Labutti K."/>
            <person name="Bruns T.D."/>
            <person name="Grigoriev I.V."/>
        </authorList>
    </citation>
    <scope>NUCLEOTIDE SEQUENCE [LARGE SCALE GENOMIC DNA]</scope>
    <source>
        <strain evidence="2 3">CBS 144469</strain>
    </source>
</reference>
<dbReference type="Proteomes" id="UP000521943">
    <property type="component" value="Unassembled WGS sequence"/>
</dbReference>
<dbReference type="Pfam" id="PF17667">
    <property type="entry name" value="Pkinase_fungal"/>
    <property type="match status" value="1"/>
</dbReference>
<name>A0A8H6LZT2_9AGAR</name>
<sequence>MIAIICVFSPRIASTGPSFQVESPGEGTEGICYANVASVWDAKRENAGDTDEELVQQLGTYCRQIFIKQLNRNFVRTLVITEKRVRLIHFDRSGVYMSDFIDFHENPALFVRLVLRLTSPDEELLGFDTSVKWTVDEESGNTTVDSDGQEITYNLNMDEEIFVRASIRGRGTVCWPATHPVSGRSVLIKDSWRTATRESESKYLEAAKGIEGVAQMISYHDFCADTENYRPSDCEHDGFHNCTKLRVVLEYYGKNVWNFKSRFELVATFRDALGDYLYQSVAVLLSMGEENQSALAQDYLDDIESFFYALVRIIFSFKKPGKSNVDRAPFLVEWGTCDAGASNSKDTFIRNPISWMHYRKEFWGESCKKLIISFQLFLRKILDEKAAIRTEKRW</sequence>
<dbReference type="PANTHER" id="PTHR38248">
    <property type="entry name" value="FUNK1 6"/>
    <property type="match status" value="1"/>
</dbReference>
<gene>
    <name evidence="2" type="ORF">DFP72DRAFT_1075724</name>
</gene>
<evidence type="ECO:0000313" key="3">
    <source>
        <dbReference type="Proteomes" id="UP000521943"/>
    </source>
</evidence>
<dbReference type="PANTHER" id="PTHR38248:SF2">
    <property type="entry name" value="FUNK1 11"/>
    <property type="match status" value="1"/>
</dbReference>
<organism evidence="2 3">
    <name type="scientific">Ephemerocybe angulata</name>
    <dbReference type="NCBI Taxonomy" id="980116"/>
    <lineage>
        <taxon>Eukaryota</taxon>
        <taxon>Fungi</taxon>
        <taxon>Dikarya</taxon>
        <taxon>Basidiomycota</taxon>
        <taxon>Agaricomycotina</taxon>
        <taxon>Agaricomycetes</taxon>
        <taxon>Agaricomycetidae</taxon>
        <taxon>Agaricales</taxon>
        <taxon>Agaricineae</taxon>
        <taxon>Psathyrellaceae</taxon>
        <taxon>Ephemerocybe</taxon>
    </lineage>
</organism>
<proteinExistence type="predicted"/>
<protein>
    <recommendedName>
        <fullName evidence="1">Fungal-type protein kinase domain-containing protein</fullName>
    </recommendedName>
</protein>
<feature type="domain" description="Fungal-type protein kinase" evidence="1">
    <location>
        <begin position="32"/>
        <end position="227"/>
    </location>
</feature>